<dbReference type="EMBL" id="WBVO01000018">
    <property type="protein sequence ID" value="KAB2805308.1"/>
    <property type="molecule type" value="Genomic_DNA"/>
</dbReference>
<organism evidence="2 3">
    <name type="scientific">Phaeocystidibacter luteus</name>
    <dbReference type="NCBI Taxonomy" id="911197"/>
    <lineage>
        <taxon>Bacteria</taxon>
        <taxon>Pseudomonadati</taxon>
        <taxon>Bacteroidota</taxon>
        <taxon>Flavobacteriia</taxon>
        <taxon>Flavobacteriales</taxon>
        <taxon>Phaeocystidibacteraceae</taxon>
        <taxon>Phaeocystidibacter</taxon>
    </lineage>
</organism>
<dbReference type="InterPro" id="IPR022385">
    <property type="entry name" value="Rhs_assc_core"/>
</dbReference>
<dbReference type="Gene3D" id="2.180.10.10">
    <property type="entry name" value="RHS repeat-associated core"/>
    <property type="match status" value="1"/>
</dbReference>
<dbReference type="NCBIfam" id="TIGR03696">
    <property type="entry name" value="Rhs_assc_core"/>
    <property type="match status" value="1"/>
</dbReference>
<dbReference type="InterPro" id="IPR050708">
    <property type="entry name" value="T6SS_VgrG/RHS"/>
</dbReference>
<proteinExistence type="predicted"/>
<dbReference type="PANTHER" id="PTHR32305">
    <property type="match status" value="1"/>
</dbReference>
<evidence type="ECO:0000256" key="1">
    <source>
        <dbReference type="SAM" id="MobiDB-lite"/>
    </source>
</evidence>
<dbReference type="RefSeq" id="WP_151668510.1">
    <property type="nucleotide sequence ID" value="NZ_WBVO01000018.1"/>
</dbReference>
<evidence type="ECO:0000313" key="2">
    <source>
        <dbReference type="EMBL" id="KAB2805308.1"/>
    </source>
</evidence>
<dbReference type="OrthoDB" id="6225685at2"/>
<reference evidence="2 3" key="1">
    <citation type="submission" date="2019-09" db="EMBL/GenBank/DDBJ databases">
        <title>Genomes of family Cryomorphaceae.</title>
        <authorList>
            <person name="Bowman J.P."/>
        </authorList>
    </citation>
    <scope>NUCLEOTIDE SEQUENCE [LARGE SCALE GENOMIC DNA]</scope>
    <source>
        <strain evidence="2 3">LMG 25704</strain>
    </source>
</reference>
<feature type="compositionally biased region" description="Polar residues" evidence="1">
    <location>
        <begin position="38"/>
        <end position="56"/>
    </location>
</feature>
<dbReference type="Proteomes" id="UP000468650">
    <property type="component" value="Unassembled WGS sequence"/>
</dbReference>
<dbReference type="PANTHER" id="PTHR32305:SF15">
    <property type="entry name" value="PROTEIN RHSA-RELATED"/>
    <property type="match status" value="1"/>
</dbReference>
<feature type="region of interest" description="Disordered" evidence="1">
    <location>
        <begin position="36"/>
        <end position="63"/>
    </location>
</feature>
<comment type="caution">
    <text evidence="2">The sequence shown here is derived from an EMBL/GenBank/DDBJ whole genome shotgun (WGS) entry which is preliminary data.</text>
</comment>
<keyword evidence="3" id="KW-1185">Reference proteome</keyword>
<evidence type="ECO:0000313" key="3">
    <source>
        <dbReference type="Proteomes" id="UP000468650"/>
    </source>
</evidence>
<accession>A0A6N6RIP6</accession>
<sequence>MIESYFTGALQTTKHYYMGMTRVATDISLAEVMEEQMKTSTANSDNTVDATRNSENGNERSFNDPVIVDLQNQLESFDLVQDKDFTQRELKTRPRLAEYYPQYAEASQGKSDLTCCFEGLRYWYHPDYLGSVDMITDDAGKVHQYFHYTPWGEQMYTYTSSNQTYESEYFFNGKEFDEETGLGYYGARYYESQVSSWLSVDRFAEKYPNSSSYSFSGNNPIVYIDPNGDSLFMTAESWGFLSRGLNKLGVGALFSYDADKGAVVFNNEADLHSFSDEQLDVIERIACPAVHIESNISARVEDRSTPLPEYNGMSMEDKGTNGATLVTKWRTIVNVTMIEGIESPFKLFLPTLSIPDRLCFLQTVYPAEQSVVLAREPVAGRNVLYDLQMVSALHEIGGHGYRSIIAPNESIREDPGHNADVESYMRMVRLMLRQQGVGISETPYIH</sequence>
<name>A0A6N6RIP6_9FLAO</name>
<protein>
    <submittedName>
        <fullName evidence="2">RHS repeat-associated core domain-containing protein</fullName>
    </submittedName>
</protein>
<dbReference type="AlphaFoldDB" id="A0A6N6RIP6"/>
<gene>
    <name evidence="2" type="ORF">F8C67_14090</name>
</gene>